<feature type="domain" description="DUF4709" evidence="2">
    <location>
        <begin position="59"/>
        <end position="168"/>
    </location>
</feature>
<dbReference type="Pfam" id="PF15821">
    <property type="entry name" value="DUF4709"/>
    <property type="match status" value="1"/>
</dbReference>
<evidence type="ECO:0000313" key="3">
    <source>
        <dbReference type="Proteomes" id="UP001190640"/>
    </source>
</evidence>
<name>A0AA97JZ83_EUBMA</name>
<dbReference type="RefSeq" id="XP_054846930.1">
    <property type="nucleotide sequence ID" value="XM_054990955.1"/>
</dbReference>
<reference evidence="4" key="1">
    <citation type="submission" date="2025-08" db="UniProtKB">
        <authorList>
            <consortium name="RefSeq"/>
        </authorList>
    </citation>
    <scope>IDENTIFICATION</scope>
    <source>
        <tissue evidence="4">Blood</tissue>
    </source>
</reference>
<evidence type="ECO:0000256" key="1">
    <source>
        <dbReference type="SAM" id="MobiDB-lite"/>
    </source>
</evidence>
<accession>A0AA97JZ83</accession>
<dbReference type="InterPro" id="IPR040119">
    <property type="entry name" value="C10orf67-like"/>
</dbReference>
<feature type="compositionally biased region" description="Low complexity" evidence="1">
    <location>
        <begin position="341"/>
        <end position="350"/>
    </location>
</feature>
<dbReference type="GeneID" id="129337353"/>
<protein>
    <submittedName>
        <fullName evidence="4">Uncharacterized protein C10orf67 homolog, mitochondrial</fullName>
    </submittedName>
</protein>
<evidence type="ECO:0000259" key="2">
    <source>
        <dbReference type="Pfam" id="PF15821"/>
    </source>
</evidence>
<feature type="region of interest" description="Disordered" evidence="1">
    <location>
        <begin position="1"/>
        <end position="21"/>
    </location>
</feature>
<feature type="region of interest" description="Disordered" evidence="1">
    <location>
        <begin position="521"/>
        <end position="571"/>
    </location>
</feature>
<feature type="compositionally biased region" description="Basic and acidic residues" evidence="1">
    <location>
        <begin position="358"/>
        <end position="386"/>
    </location>
</feature>
<dbReference type="Proteomes" id="UP001190640">
    <property type="component" value="Chromosome 11"/>
</dbReference>
<dbReference type="InterPro" id="IPR031651">
    <property type="entry name" value="DUF4709"/>
</dbReference>
<keyword evidence="3" id="KW-1185">Reference proteome</keyword>
<gene>
    <name evidence="4" type="primary">C11H10orf67</name>
</gene>
<feature type="compositionally biased region" description="Pro residues" evidence="1">
    <location>
        <begin position="561"/>
        <end position="571"/>
    </location>
</feature>
<dbReference type="KEGG" id="emc:129337353"/>
<organism evidence="3 4">
    <name type="scientific">Eublepharis macularius</name>
    <name type="common">Leopard gecko</name>
    <name type="synonym">Cyrtodactylus macularius</name>
    <dbReference type="NCBI Taxonomy" id="481883"/>
    <lineage>
        <taxon>Eukaryota</taxon>
        <taxon>Metazoa</taxon>
        <taxon>Chordata</taxon>
        <taxon>Craniata</taxon>
        <taxon>Vertebrata</taxon>
        <taxon>Euteleostomi</taxon>
        <taxon>Lepidosauria</taxon>
        <taxon>Squamata</taxon>
        <taxon>Bifurcata</taxon>
        <taxon>Gekkota</taxon>
        <taxon>Eublepharidae</taxon>
        <taxon>Eublepharinae</taxon>
        <taxon>Eublepharis</taxon>
    </lineage>
</organism>
<dbReference type="AlphaFoldDB" id="A0AA97JZ83"/>
<dbReference type="PANTHER" id="PTHR22382:SF7">
    <property type="entry name" value="RIKEN CDNA 4921504E06 GENE"/>
    <property type="match status" value="1"/>
</dbReference>
<feature type="region of interest" description="Disordered" evidence="1">
    <location>
        <begin position="341"/>
        <end position="386"/>
    </location>
</feature>
<dbReference type="PANTHER" id="PTHR22382">
    <property type="entry name" value="RIKEN CDNA 4921504E06 GENE"/>
    <property type="match status" value="1"/>
</dbReference>
<proteinExistence type="predicted"/>
<sequence>MALGKKSAMSKAALLPREQGMGPTERARAVLATRKLSISPHILELLTLPCLDDLEADHRPSISEDLKIGYAISDCATQTDGSEITDVKEFTVTTKTLIEFTNSLYDDFMMYKNLLKTQYEDKIKEHAFRLWEEINNRLEYVEMSYKQKEVKMRQSYQQQLCDALAILRINYSRYFPVSKGLPGEEEESLATRFERLRENLEEKDFIIASLEIEIAACNARESKKVPHEEENEFEKEFLQQENKELKEQIAFLNKKVARLQEALKRKEREHLESDTENKQLQDKRERDLKTIEKLMNTQEILKLEVEREKQRVQSKAREAKEAQDVAAKIADSAAKSEAEAAAAAKAQADQQSKKEKKTAKELREAAAREAAAREAAEKEAAERKEAATTEAAELEVLFGSQQDLLASLYQSDKDAARKALLTEVTRLKQSERKARRYTERLELELYQLNRSWELKFQILKRSLHAIKDEMFLRQSLRQSARFRHPTLADRTAAPLFIQHPLEKKGPSSLYIQYPPLPKISSREGIEMNEEASEGAKTPVTVEIPSVYEGASESDEEVEELPLPPSPLSSIP</sequence>
<evidence type="ECO:0000313" key="4">
    <source>
        <dbReference type="RefSeq" id="XP_054846930.1"/>
    </source>
</evidence>
<dbReference type="CTD" id="101000523"/>